<proteinExistence type="inferred from homology"/>
<keyword evidence="7" id="KW-1185">Reference proteome</keyword>
<dbReference type="EMBL" id="JAHKRT010000003">
    <property type="protein sequence ID" value="MBU3077483.1"/>
    <property type="molecule type" value="Genomic_DNA"/>
</dbReference>
<evidence type="ECO:0000259" key="4">
    <source>
        <dbReference type="Pfam" id="PF00593"/>
    </source>
</evidence>
<feature type="domain" description="TonB-dependent receptor plug" evidence="5">
    <location>
        <begin position="49"/>
        <end position="163"/>
    </location>
</feature>
<keyword evidence="1 2" id="KW-0472">Membrane</keyword>
<dbReference type="Proteomes" id="UP000776276">
    <property type="component" value="Unassembled WGS sequence"/>
</dbReference>
<dbReference type="InterPro" id="IPR012910">
    <property type="entry name" value="Plug_dom"/>
</dbReference>
<evidence type="ECO:0000313" key="7">
    <source>
        <dbReference type="Proteomes" id="UP000776276"/>
    </source>
</evidence>
<dbReference type="PANTHER" id="PTHR47234:SF3">
    <property type="entry name" value="SECRETIN_TONB SHORT N-TERMINAL DOMAIN-CONTAINING PROTEIN"/>
    <property type="match status" value="1"/>
</dbReference>
<dbReference type="Pfam" id="PF07715">
    <property type="entry name" value="Plug"/>
    <property type="match status" value="1"/>
</dbReference>
<keyword evidence="1" id="KW-1134">Transmembrane beta strand</keyword>
<organism evidence="6 7">
    <name type="scientific">Sphingomonas quercus</name>
    <dbReference type="NCBI Taxonomy" id="2842451"/>
    <lineage>
        <taxon>Bacteria</taxon>
        <taxon>Pseudomonadati</taxon>
        <taxon>Pseudomonadota</taxon>
        <taxon>Alphaproteobacteria</taxon>
        <taxon>Sphingomonadales</taxon>
        <taxon>Sphingomonadaceae</taxon>
        <taxon>Sphingomonas</taxon>
    </lineage>
</organism>
<sequence>MLRAVRLALLVSVASLPMTALSAQTAGDGGAKIEEVTVTGSRIIRNGYDAPTPLTVISTQDLQASAPANLADFVNQLPSVAGSTTPANSNRSLASGAAGLNTVNLRGLGSNRTLVLIDGRRSVASTTDGTVDINTIPQGLVKSVEVVTGGASAVYGSDAVAGVVNYILDKDYTGIKGDISYGQTTYGDDDSYRATLTAGLKLAGGRGHVLLNGTFIQRDGINGVPRAWAARGMYMTQNPAYVAGNGQPQYLPTTRAGLNSVTGGGIVVSGPARGVYFGQGGTINRYDYGENYNLAGNSEWTVGGDWRVNQHIDGTSLQPGERIRSVYGRLSYEIVDGVTVYGEASYNRTLGLNWGGRQTDRGNIAIRGDNAFIPAALLAQYPTLATSGLTLGSFNADYPTRQSYNRREVQRYVIGAEGSFSLFADWKWDGYYQRGVTDNHISLISPNRIQLGYARDAVWNAAHSQIVCRVTRDGSSDPLAQGCVPWNSFGIGVNSQAAVDYIMGNPWTNTRFTQDVAALNFSTDIANPWLKPIGLAFGVEHRREATSAYTPPFAQSGWYSGNFPDNEQVAGHYDVTEGYVETLVSLPLNVEFNGAARLTSYSQAGRVVTWKTGLTWSPIGDLRLRGVRSRDIRAPNLSELFQSGGGNTNSLLNPWTGKTARYRGVPQGNLDLRPEKADTWDFGLVYRPSFIPGFGLSVDYYDIKIKGSIGSLGAQQIVDRCFEGNEDLCRQISLATADNAVAPTYAYGNGWNRTTGPNAVPNLGDIWVYTTSFNYVVERTRGVDLEVSYQTPLARIAESLPGTLSLRGLATRFIERTSDNGTQPPTNSVGQNSGALPKWKYRVTANYALEDWTFQLTGRGFSAGVYSNTYIECTSGCPASTALNRTISDNHLPSAFYVDGYLARKLQFGGLASELYVQVNNLFNRDPGLVGNGPSDTSSPDPGTNRSLYDFLGRSFRIGLRFNLG</sequence>
<name>A0ABS6BGQ9_9SPHN</name>
<comment type="caution">
    <text evidence="6">The sequence shown here is derived from an EMBL/GenBank/DDBJ whole genome shotgun (WGS) entry which is preliminary data.</text>
</comment>
<evidence type="ECO:0000256" key="2">
    <source>
        <dbReference type="RuleBase" id="RU003357"/>
    </source>
</evidence>
<dbReference type="Pfam" id="PF00593">
    <property type="entry name" value="TonB_dep_Rec_b-barrel"/>
    <property type="match status" value="1"/>
</dbReference>
<comment type="similarity">
    <text evidence="1 2">Belongs to the TonB-dependent receptor family.</text>
</comment>
<dbReference type="RefSeq" id="WP_216322014.1">
    <property type="nucleotide sequence ID" value="NZ_JAHKRT010000003.1"/>
</dbReference>
<comment type="subcellular location">
    <subcellularLocation>
        <location evidence="1">Cell outer membrane</location>
        <topology evidence="1">Multi-pass membrane protein</topology>
    </subcellularLocation>
</comment>
<accession>A0ABS6BGQ9</accession>
<evidence type="ECO:0000259" key="5">
    <source>
        <dbReference type="Pfam" id="PF07715"/>
    </source>
</evidence>
<keyword evidence="2" id="KW-0798">TonB box</keyword>
<keyword evidence="6" id="KW-0675">Receptor</keyword>
<dbReference type="InterPro" id="IPR000531">
    <property type="entry name" value="Beta-barrel_TonB"/>
</dbReference>
<protein>
    <submittedName>
        <fullName evidence="6">TonB-dependent receptor</fullName>
    </submittedName>
</protein>
<gene>
    <name evidence="6" type="ORF">KOF26_06345</name>
</gene>
<evidence type="ECO:0000256" key="1">
    <source>
        <dbReference type="PROSITE-ProRule" id="PRU01360"/>
    </source>
</evidence>
<feature type="signal peptide" evidence="3">
    <location>
        <begin position="1"/>
        <end position="22"/>
    </location>
</feature>
<keyword evidence="3" id="KW-0732">Signal</keyword>
<dbReference type="PANTHER" id="PTHR47234">
    <property type="match status" value="1"/>
</dbReference>
<feature type="chain" id="PRO_5047016211" evidence="3">
    <location>
        <begin position="23"/>
        <end position="965"/>
    </location>
</feature>
<evidence type="ECO:0000313" key="6">
    <source>
        <dbReference type="EMBL" id="MBU3077483.1"/>
    </source>
</evidence>
<dbReference type="InterPro" id="IPR039426">
    <property type="entry name" value="TonB-dep_rcpt-like"/>
</dbReference>
<evidence type="ECO:0000256" key="3">
    <source>
        <dbReference type="SAM" id="SignalP"/>
    </source>
</evidence>
<keyword evidence="1" id="KW-0813">Transport</keyword>
<reference evidence="6 7" key="1">
    <citation type="submission" date="2021-06" db="EMBL/GenBank/DDBJ databases">
        <title>Sphingomonas sp. XMGL2, whole genome shotgun sequencing project.</title>
        <authorList>
            <person name="Zhao G."/>
            <person name="Shen L."/>
        </authorList>
    </citation>
    <scope>NUCLEOTIDE SEQUENCE [LARGE SCALE GENOMIC DNA]</scope>
    <source>
        <strain evidence="6 7">XMGL2</strain>
    </source>
</reference>
<keyword evidence="1" id="KW-0812">Transmembrane</keyword>
<feature type="domain" description="TonB-dependent receptor-like beta-barrel" evidence="4">
    <location>
        <begin position="393"/>
        <end position="922"/>
    </location>
</feature>
<dbReference type="PROSITE" id="PS52016">
    <property type="entry name" value="TONB_DEPENDENT_REC_3"/>
    <property type="match status" value="1"/>
</dbReference>
<keyword evidence="1" id="KW-0998">Cell outer membrane</keyword>